<dbReference type="InterPro" id="IPR000531">
    <property type="entry name" value="Beta-barrel_TonB"/>
</dbReference>
<evidence type="ECO:0000256" key="4">
    <source>
        <dbReference type="ARBA" id="ARBA00022452"/>
    </source>
</evidence>
<dbReference type="EMBL" id="JBHMAA010000004">
    <property type="protein sequence ID" value="MFB9947628.1"/>
    <property type="molecule type" value="Genomic_DNA"/>
</dbReference>
<dbReference type="SUPFAM" id="SSF56935">
    <property type="entry name" value="Porins"/>
    <property type="match status" value="1"/>
</dbReference>
<feature type="signal peptide" evidence="16">
    <location>
        <begin position="1"/>
        <end position="41"/>
    </location>
</feature>
<evidence type="ECO:0000313" key="19">
    <source>
        <dbReference type="EMBL" id="MFB9947628.1"/>
    </source>
</evidence>
<organism evidence="19 20">
    <name type="scientific">Rhizobium puerariae</name>
    <dbReference type="NCBI Taxonomy" id="1585791"/>
    <lineage>
        <taxon>Bacteria</taxon>
        <taxon>Pseudomonadati</taxon>
        <taxon>Pseudomonadota</taxon>
        <taxon>Alphaproteobacteria</taxon>
        <taxon>Hyphomicrobiales</taxon>
        <taxon>Rhizobiaceae</taxon>
        <taxon>Rhizobium/Agrobacterium group</taxon>
        <taxon>Rhizobium</taxon>
    </lineage>
</organism>
<gene>
    <name evidence="19" type="ORF">ACFFP0_02155</name>
</gene>
<keyword evidence="8" id="KW-0408">Iron</keyword>
<keyword evidence="6 14" id="KW-0812">Transmembrane</keyword>
<keyword evidence="12 19" id="KW-0675">Receptor</keyword>
<dbReference type="InterPro" id="IPR037066">
    <property type="entry name" value="Plug_dom_sf"/>
</dbReference>
<dbReference type="RefSeq" id="WP_377255457.1">
    <property type="nucleotide sequence ID" value="NZ_JBHMAA010000004.1"/>
</dbReference>
<evidence type="ECO:0000256" key="8">
    <source>
        <dbReference type="ARBA" id="ARBA00023004"/>
    </source>
</evidence>
<keyword evidence="5" id="KW-0410">Iron transport</keyword>
<evidence type="ECO:0000256" key="10">
    <source>
        <dbReference type="ARBA" id="ARBA00023077"/>
    </source>
</evidence>
<accession>A0ABV6AAH4</accession>
<keyword evidence="11 14" id="KW-0472">Membrane</keyword>
<keyword evidence="7 16" id="KW-0732">Signal</keyword>
<dbReference type="PROSITE" id="PS52016">
    <property type="entry name" value="TONB_DEPENDENT_REC_3"/>
    <property type="match status" value="1"/>
</dbReference>
<keyword evidence="9" id="KW-0406">Ion transport</keyword>
<dbReference type="InterPro" id="IPR010105">
    <property type="entry name" value="TonB_sidphr_rcpt"/>
</dbReference>
<evidence type="ECO:0000256" key="11">
    <source>
        <dbReference type="ARBA" id="ARBA00023136"/>
    </source>
</evidence>
<evidence type="ECO:0000256" key="6">
    <source>
        <dbReference type="ARBA" id="ARBA00022692"/>
    </source>
</evidence>
<dbReference type="NCBIfam" id="TIGR01783">
    <property type="entry name" value="TonB-siderophor"/>
    <property type="match status" value="1"/>
</dbReference>
<dbReference type="InterPro" id="IPR039426">
    <property type="entry name" value="TonB-dep_rcpt-like"/>
</dbReference>
<evidence type="ECO:0000256" key="2">
    <source>
        <dbReference type="ARBA" id="ARBA00009810"/>
    </source>
</evidence>
<evidence type="ECO:0000259" key="18">
    <source>
        <dbReference type="Pfam" id="PF07715"/>
    </source>
</evidence>
<name>A0ABV6AAH4_9HYPH</name>
<comment type="similarity">
    <text evidence="2 14 15">Belongs to the TonB-dependent receptor family.</text>
</comment>
<evidence type="ECO:0000256" key="16">
    <source>
        <dbReference type="SAM" id="SignalP"/>
    </source>
</evidence>
<keyword evidence="3 14" id="KW-0813">Transport</keyword>
<feature type="chain" id="PRO_5047105704" evidence="16">
    <location>
        <begin position="42"/>
        <end position="723"/>
    </location>
</feature>
<comment type="subcellular location">
    <subcellularLocation>
        <location evidence="1 14">Cell outer membrane</location>
        <topology evidence="1 14">Multi-pass membrane protein</topology>
    </subcellularLocation>
</comment>
<dbReference type="PANTHER" id="PTHR32552:SF68">
    <property type="entry name" value="FERRICHROME OUTER MEMBRANE TRANSPORTER_PHAGE RECEPTOR"/>
    <property type="match status" value="1"/>
</dbReference>
<dbReference type="Pfam" id="PF07715">
    <property type="entry name" value="Plug"/>
    <property type="match status" value="1"/>
</dbReference>
<keyword evidence="4 14" id="KW-1134">Transmembrane beta strand</keyword>
<evidence type="ECO:0000313" key="20">
    <source>
        <dbReference type="Proteomes" id="UP001589692"/>
    </source>
</evidence>
<keyword evidence="20" id="KW-1185">Reference proteome</keyword>
<keyword evidence="13 14" id="KW-0998">Cell outer membrane</keyword>
<evidence type="ECO:0000256" key="14">
    <source>
        <dbReference type="PROSITE-ProRule" id="PRU01360"/>
    </source>
</evidence>
<comment type="caution">
    <text evidence="19">The sequence shown here is derived from an EMBL/GenBank/DDBJ whole genome shotgun (WGS) entry which is preliminary data.</text>
</comment>
<sequence>MDIERTSARPGQASIRYRNAVLLACTALVAFTPTFSFSQQADDSSSDTTLKPIVIQGSGNAGVLDTGNDSKSIVATETTAVGKMPSDILETPASVSVITSREIEERGANSIEQVVQYTAGVVTDYYGSDDRYDYFKIRGFAPFTYRDGLAMGRSWGGILEEPYGYERVEVLKGANSTGFGVSDPGGSVNYVTKLPKSERFGEVYGTGGSFAHKEAGFDFGDNITEDGALSYRLTGKLQRSDAEYDYSRDDENFIMGGITWRPTDATSLSFVFDHLDRDGTPSGGGHPRFTDFDRDKFFGEPDYNYDKTNRNTYSVLFNHDFENGLTFNSSARYSKSSNRFGYAYIYDALGASDPADTTVDRIFFGGDGKDEQFVIDAHLLYEANFDQVESRTLFGVDYKTIESVSNTYVLYPPVWGGTAPGIDWRNPVYSGLPGPIPLAESKTNDQKTKAIYLQEDLVFFDKLTASIGLRNDWLDLDETSTVTGAKAGDYSELTKRFGLSYKITDELAVYTSYAESVAPPSTGVEPTTGKQYEVGVKYRPDAFPALFTASVYDLTMENITTREAPAYLASTVDKVRHRGIDLEAKMEVTNNINLIAAYAYIDSKIVEPGNDTGLNGKRFAQVPEHMASVWGTYTLEGNGSRGDMTFGLGARYVGSYYFDNANARKSDGAVVFDAAFTYKIQENTTFQVNASNLFDEKHIANDDGGAYYYNPGRVIMATLRQTW</sequence>
<evidence type="ECO:0000256" key="3">
    <source>
        <dbReference type="ARBA" id="ARBA00022448"/>
    </source>
</evidence>
<feature type="domain" description="TonB-dependent receptor plug" evidence="18">
    <location>
        <begin position="88"/>
        <end position="186"/>
    </location>
</feature>
<protein>
    <submittedName>
        <fullName evidence="19">TonB-dependent siderophore receptor</fullName>
    </submittedName>
</protein>
<keyword evidence="10 15" id="KW-0798">TonB box</keyword>
<evidence type="ECO:0000256" key="7">
    <source>
        <dbReference type="ARBA" id="ARBA00022729"/>
    </source>
</evidence>
<evidence type="ECO:0000256" key="12">
    <source>
        <dbReference type="ARBA" id="ARBA00023170"/>
    </source>
</evidence>
<evidence type="ECO:0000259" key="17">
    <source>
        <dbReference type="Pfam" id="PF00593"/>
    </source>
</evidence>
<evidence type="ECO:0000256" key="5">
    <source>
        <dbReference type="ARBA" id="ARBA00022496"/>
    </source>
</evidence>
<dbReference type="Proteomes" id="UP001589692">
    <property type="component" value="Unassembled WGS sequence"/>
</dbReference>
<dbReference type="Pfam" id="PF00593">
    <property type="entry name" value="TonB_dep_Rec_b-barrel"/>
    <property type="match status" value="1"/>
</dbReference>
<dbReference type="CDD" id="cd01347">
    <property type="entry name" value="ligand_gated_channel"/>
    <property type="match status" value="1"/>
</dbReference>
<dbReference type="InterPro" id="IPR012910">
    <property type="entry name" value="Plug_dom"/>
</dbReference>
<evidence type="ECO:0000256" key="1">
    <source>
        <dbReference type="ARBA" id="ARBA00004571"/>
    </source>
</evidence>
<evidence type="ECO:0000256" key="15">
    <source>
        <dbReference type="RuleBase" id="RU003357"/>
    </source>
</evidence>
<dbReference type="InterPro" id="IPR036942">
    <property type="entry name" value="Beta-barrel_TonB_sf"/>
</dbReference>
<dbReference type="Gene3D" id="2.40.170.20">
    <property type="entry name" value="TonB-dependent receptor, beta-barrel domain"/>
    <property type="match status" value="1"/>
</dbReference>
<feature type="domain" description="TonB-dependent receptor-like beta-barrel" evidence="17">
    <location>
        <begin position="260"/>
        <end position="693"/>
    </location>
</feature>
<dbReference type="PANTHER" id="PTHR32552">
    <property type="entry name" value="FERRICHROME IRON RECEPTOR-RELATED"/>
    <property type="match status" value="1"/>
</dbReference>
<proteinExistence type="inferred from homology"/>
<reference evidence="19 20" key="1">
    <citation type="submission" date="2024-09" db="EMBL/GenBank/DDBJ databases">
        <authorList>
            <person name="Sun Q."/>
            <person name="Mori K."/>
        </authorList>
    </citation>
    <scope>NUCLEOTIDE SEQUENCE [LARGE SCALE GENOMIC DNA]</scope>
    <source>
        <strain evidence="19 20">TBRC 4938</strain>
    </source>
</reference>
<evidence type="ECO:0000256" key="9">
    <source>
        <dbReference type="ARBA" id="ARBA00023065"/>
    </source>
</evidence>
<evidence type="ECO:0000256" key="13">
    <source>
        <dbReference type="ARBA" id="ARBA00023237"/>
    </source>
</evidence>
<dbReference type="Gene3D" id="2.170.130.10">
    <property type="entry name" value="TonB-dependent receptor, plug domain"/>
    <property type="match status" value="1"/>
</dbReference>